<dbReference type="KEGG" id="bfo:118420273"/>
<dbReference type="PANTHER" id="PTHR10680">
    <property type="entry name" value="PEPTIDYL-GLYCINE ALPHA-AMIDATING MONOOXYGENASE"/>
    <property type="match status" value="1"/>
</dbReference>
<dbReference type="AlphaFoldDB" id="A0A9J7MY40"/>
<dbReference type="PROSITE" id="PS51125">
    <property type="entry name" value="NHL"/>
    <property type="match status" value="1"/>
</dbReference>
<gene>
    <name evidence="6" type="primary">LOC118420273</name>
</gene>
<feature type="repeat" description="NHL" evidence="4">
    <location>
        <begin position="66"/>
        <end position="107"/>
    </location>
</feature>
<dbReference type="Proteomes" id="UP000001554">
    <property type="component" value="Chromosome 7"/>
</dbReference>
<dbReference type="OMA" id="IPVIPHM"/>
<keyword evidence="3" id="KW-0325">Glycoprotein</keyword>
<dbReference type="InterPro" id="IPR011042">
    <property type="entry name" value="6-blade_b-propeller_TolB-like"/>
</dbReference>
<dbReference type="OrthoDB" id="10044505at2759"/>
<reference evidence="6" key="2">
    <citation type="submission" date="2025-08" db="UniProtKB">
        <authorList>
            <consortium name="RefSeq"/>
        </authorList>
    </citation>
    <scope>IDENTIFICATION</scope>
    <source>
        <strain evidence="6">S238N-H82</strain>
        <tissue evidence="6">Testes</tissue>
    </source>
</reference>
<evidence type="ECO:0000256" key="4">
    <source>
        <dbReference type="PROSITE-ProRule" id="PRU00504"/>
    </source>
</evidence>
<organism evidence="5 6">
    <name type="scientific">Branchiostoma floridae</name>
    <name type="common">Florida lancelet</name>
    <name type="synonym">Amphioxus</name>
    <dbReference type="NCBI Taxonomy" id="7739"/>
    <lineage>
        <taxon>Eukaryota</taxon>
        <taxon>Metazoa</taxon>
        <taxon>Chordata</taxon>
        <taxon>Cephalochordata</taxon>
        <taxon>Leptocardii</taxon>
        <taxon>Amphioxiformes</taxon>
        <taxon>Branchiostomatidae</taxon>
        <taxon>Branchiostoma</taxon>
    </lineage>
</organism>
<accession>A0A9J7MY40</accession>
<dbReference type="RefSeq" id="XP_035682894.1">
    <property type="nucleotide sequence ID" value="XM_035827001.1"/>
</dbReference>
<dbReference type="InterPro" id="IPR001258">
    <property type="entry name" value="NHL_repeat"/>
</dbReference>
<dbReference type="SUPFAM" id="SSF63829">
    <property type="entry name" value="Calcium-dependent phosphotriesterase"/>
    <property type="match status" value="1"/>
</dbReference>
<keyword evidence="2" id="KW-0677">Repeat</keyword>
<sequence>MFDRHGNLKVTLGMPGKGGSDLDPLQFDQVSDVAFSCAGDMFVVDGDDGINHRLLKLSADRQLLWSVGEEGSGPGQFRVPHSVDVDRFGQVWVADRRNQRVQVFNGQTGSYVGEWTFGEDVYAVRFSTDKFRVFVLQELVGNLLMLKSPSMLGFLGNYELIDILHMPIPVIPHMFSVSPVTESVFIAQLGAKRCRKFVRRTGKSKCWLWLATMCLVPRKASTKIEPMR</sequence>
<dbReference type="Gene3D" id="2.120.10.30">
    <property type="entry name" value="TolB, C-terminal domain"/>
    <property type="match status" value="1"/>
</dbReference>
<keyword evidence="1" id="KW-0732">Signal</keyword>
<name>A0A9J7MY40_BRAFL</name>
<reference evidence="5" key="1">
    <citation type="journal article" date="2020" name="Nat. Ecol. Evol.">
        <title>Deeply conserved synteny resolves early events in vertebrate evolution.</title>
        <authorList>
            <person name="Simakov O."/>
            <person name="Marletaz F."/>
            <person name="Yue J.X."/>
            <person name="O'Connell B."/>
            <person name="Jenkins J."/>
            <person name="Brandt A."/>
            <person name="Calef R."/>
            <person name="Tung C.H."/>
            <person name="Huang T.K."/>
            <person name="Schmutz J."/>
            <person name="Satoh N."/>
            <person name="Yu J.K."/>
            <person name="Putnam N.H."/>
            <person name="Green R.E."/>
            <person name="Rokhsar D.S."/>
        </authorList>
    </citation>
    <scope>NUCLEOTIDE SEQUENCE [LARGE SCALE GENOMIC DNA]</scope>
    <source>
        <strain evidence="5">S238N-H82</strain>
    </source>
</reference>
<dbReference type="Pfam" id="PF01436">
    <property type="entry name" value="NHL"/>
    <property type="match status" value="1"/>
</dbReference>
<evidence type="ECO:0000256" key="1">
    <source>
        <dbReference type="ARBA" id="ARBA00022729"/>
    </source>
</evidence>
<evidence type="ECO:0000256" key="3">
    <source>
        <dbReference type="ARBA" id="ARBA00023180"/>
    </source>
</evidence>
<evidence type="ECO:0000313" key="5">
    <source>
        <dbReference type="Proteomes" id="UP000001554"/>
    </source>
</evidence>
<keyword evidence="5" id="KW-1185">Reference proteome</keyword>
<evidence type="ECO:0000313" key="6">
    <source>
        <dbReference type="RefSeq" id="XP_035682894.1"/>
    </source>
</evidence>
<protein>
    <submittedName>
        <fullName evidence="6">NHL repeat-containing protein 3-like</fullName>
    </submittedName>
</protein>
<dbReference type="GeneID" id="118420273"/>
<proteinExistence type="predicted"/>
<evidence type="ECO:0000256" key="2">
    <source>
        <dbReference type="ARBA" id="ARBA00022737"/>
    </source>
</evidence>